<sequence length="177" mass="20261">MLKTAILYSTVDGQTLAICQRIEQVLRESGEQVTVINLTDVTAEQLTAVDKVVIGASIRYGKHRPELFKFAAQHQALLDTKLNSFFTVNVVARKPLKNTPETNPYMQKFLTLSAWTPNMLGVFAGKIDYPRYRFFDKVMIRFIMWMTKGPTDTSGTFEFTDWDKVDDYAKQIVAQKH</sequence>
<comment type="caution">
    <text evidence="9">The sequence shown here is derived from an EMBL/GenBank/DDBJ whole genome shotgun (WGS) entry which is preliminary data.</text>
</comment>
<evidence type="ECO:0000256" key="3">
    <source>
        <dbReference type="ARBA" id="ARBA00022741"/>
    </source>
</evidence>
<comment type="similarity">
    <text evidence="7">Belongs to the HemG family.</text>
</comment>
<evidence type="ECO:0000313" key="9">
    <source>
        <dbReference type="EMBL" id="MCL1105122.1"/>
    </source>
</evidence>
<dbReference type="InterPro" id="IPR052200">
    <property type="entry name" value="Protoporphyrinogen_IX_DH"/>
</dbReference>
<dbReference type="HAMAP" id="MF_00853">
    <property type="entry name" value="HemG"/>
    <property type="match status" value="1"/>
</dbReference>
<evidence type="ECO:0000256" key="5">
    <source>
        <dbReference type="ARBA" id="ARBA00023136"/>
    </source>
</evidence>
<comment type="cofactor">
    <cofactor evidence="7">
        <name>FMN</name>
        <dbReference type="ChEBI" id="CHEBI:58210"/>
    </cofactor>
    <text evidence="7">Binds 1 FMN non-covalently per subunit.</text>
</comment>
<dbReference type="PANTHER" id="PTHR38030">
    <property type="entry name" value="PROTOPORPHYRINOGEN IX DEHYDROGENASE [MENAQUINONE]"/>
    <property type="match status" value="1"/>
</dbReference>
<proteinExistence type="inferred from homology"/>
<organism evidence="9 10">
    <name type="scientific">Shewanella algicola</name>
    <dbReference type="NCBI Taxonomy" id="640633"/>
    <lineage>
        <taxon>Bacteria</taxon>
        <taxon>Pseudomonadati</taxon>
        <taxon>Pseudomonadota</taxon>
        <taxon>Gammaproteobacteria</taxon>
        <taxon>Alteromonadales</taxon>
        <taxon>Shewanellaceae</taxon>
        <taxon>Shewanella</taxon>
    </lineage>
</organism>
<dbReference type="InterPro" id="IPR026816">
    <property type="entry name" value="Flavodoxin_dom"/>
</dbReference>
<dbReference type="EC" id="1.3.5.3" evidence="7"/>
<evidence type="ECO:0000256" key="6">
    <source>
        <dbReference type="ARBA" id="ARBA00023244"/>
    </source>
</evidence>
<keyword evidence="2 7" id="KW-0288">FMN</keyword>
<dbReference type="GO" id="GO:0005886">
    <property type="term" value="C:plasma membrane"/>
    <property type="evidence" value="ECO:0007669"/>
    <property type="project" value="UniProtKB-SubCell"/>
</dbReference>
<keyword evidence="6 7" id="KW-0627">Porphyrin biosynthesis</keyword>
<feature type="domain" description="Flavodoxin" evidence="8">
    <location>
        <begin position="6"/>
        <end position="154"/>
    </location>
</feature>
<evidence type="ECO:0000259" key="8">
    <source>
        <dbReference type="Pfam" id="PF12724"/>
    </source>
</evidence>
<dbReference type="InterPro" id="IPR044264">
    <property type="entry name" value="HemG"/>
</dbReference>
<evidence type="ECO:0000256" key="4">
    <source>
        <dbReference type="ARBA" id="ARBA00023002"/>
    </source>
</evidence>
<accession>A0A9X1Z7U6</accession>
<evidence type="ECO:0000256" key="1">
    <source>
        <dbReference type="ARBA" id="ARBA00022630"/>
    </source>
</evidence>
<comment type="catalytic activity">
    <reaction evidence="7">
        <text>protoporphyrinogen IX + 3 a ubiquinone = protoporphyrin IX + 3 a ubiquinol</text>
        <dbReference type="Rhea" id="RHEA:63936"/>
        <dbReference type="Rhea" id="RHEA-COMP:9565"/>
        <dbReference type="Rhea" id="RHEA-COMP:9566"/>
        <dbReference type="ChEBI" id="CHEBI:16389"/>
        <dbReference type="ChEBI" id="CHEBI:17976"/>
        <dbReference type="ChEBI" id="CHEBI:57306"/>
        <dbReference type="ChEBI" id="CHEBI:57307"/>
    </reaction>
</comment>
<comment type="pathway">
    <text evidence="7">Porphyrin-containing compound metabolism; protoporphyrin-IX biosynthesis; protoporphyrin-IX from protoporphyrinogen-IX: step 1/1.</text>
</comment>
<dbReference type="EMBL" id="JAKILJ010000013">
    <property type="protein sequence ID" value="MCL1105122.1"/>
    <property type="molecule type" value="Genomic_DNA"/>
</dbReference>
<dbReference type="RefSeq" id="WP_188924699.1">
    <property type="nucleotide sequence ID" value="NZ_BMQI01000013.1"/>
</dbReference>
<dbReference type="NCBIfam" id="NF008316">
    <property type="entry name" value="PRK11104.1"/>
    <property type="match status" value="1"/>
</dbReference>
<dbReference type="SUPFAM" id="SSF52218">
    <property type="entry name" value="Flavoproteins"/>
    <property type="match status" value="1"/>
</dbReference>
<protein>
    <recommendedName>
        <fullName evidence="7">Protoporphyrinogen IX dehydrogenase [quinone]</fullName>
        <ecNumber evidence="7">1.3.5.3</ecNumber>
    </recommendedName>
    <alternativeName>
        <fullName evidence="7">Protoporphyrinogen IX dehydrogenase [menaquinone]</fullName>
    </alternativeName>
    <alternativeName>
        <fullName evidence="7">Protoporphyrinogen IX dehydrogenase [ubiquinone]</fullName>
    </alternativeName>
    <alternativeName>
        <fullName evidence="7">Protoporphyrinogen oxidase</fullName>
        <shortName evidence="7">PPO</shortName>
    </alternativeName>
</protein>
<comment type="subcellular location">
    <subcellularLocation>
        <location evidence="7">Cell membrane</location>
        <topology evidence="7">Peripheral membrane protein</topology>
    </subcellularLocation>
</comment>
<dbReference type="AlphaFoldDB" id="A0A9X1Z7U6"/>
<dbReference type="GO" id="GO:0004729">
    <property type="term" value="F:oxygen-dependent protoporphyrinogen oxidase activity"/>
    <property type="evidence" value="ECO:0007669"/>
    <property type="project" value="InterPro"/>
</dbReference>
<dbReference type="InterPro" id="IPR029039">
    <property type="entry name" value="Flavoprotein-like_sf"/>
</dbReference>
<evidence type="ECO:0000256" key="2">
    <source>
        <dbReference type="ARBA" id="ARBA00022643"/>
    </source>
</evidence>
<dbReference type="Gene3D" id="3.40.50.360">
    <property type="match status" value="1"/>
</dbReference>
<dbReference type="Proteomes" id="UP001139408">
    <property type="component" value="Unassembled WGS sequence"/>
</dbReference>
<keyword evidence="4 7" id="KW-0560">Oxidoreductase</keyword>
<reference evidence="9" key="1">
    <citation type="submission" date="2022-01" db="EMBL/GenBank/DDBJ databases">
        <title>Whole genome-based taxonomy of the Shewanellaceae.</title>
        <authorList>
            <person name="Martin-Rodriguez A.J."/>
        </authorList>
    </citation>
    <scope>NUCLEOTIDE SEQUENCE</scope>
    <source>
        <strain evidence="9">DSM 23803</strain>
    </source>
</reference>
<name>A0A9X1Z7U6_9GAMM</name>
<keyword evidence="5" id="KW-0472">Membrane</keyword>
<evidence type="ECO:0000313" key="10">
    <source>
        <dbReference type="Proteomes" id="UP001139408"/>
    </source>
</evidence>
<comment type="function">
    <text evidence="7">Catalyzes the 6-electron oxidation of protoporphyrinogen IX to form protoporphyrin IX; under anaerobic conditions uses menaquinone as an electron acceptor, under aerobic conditions uses ubiquinone as an electron acceptor.</text>
</comment>
<keyword evidence="10" id="KW-1185">Reference proteome</keyword>
<evidence type="ECO:0000256" key="7">
    <source>
        <dbReference type="HAMAP-Rule" id="MF_00853"/>
    </source>
</evidence>
<dbReference type="PANTHER" id="PTHR38030:SF2">
    <property type="entry name" value="PROTOPORPHYRINOGEN IX DEHYDROGENASE [QUINONE]"/>
    <property type="match status" value="1"/>
</dbReference>
<gene>
    <name evidence="7 9" type="primary">hemG</name>
    <name evidence="9" type="ORF">L2749_07585</name>
</gene>
<keyword evidence="7" id="KW-1003">Cell membrane</keyword>
<dbReference type="GO" id="GO:0070819">
    <property type="term" value="F:menaquinone-dependent protoporphyrinogen oxidase activity"/>
    <property type="evidence" value="ECO:0007669"/>
    <property type="project" value="UniProtKB-UniRule"/>
</dbReference>
<comment type="catalytic activity">
    <reaction evidence="7">
        <text>protoporphyrinogen IX + 3 a menaquinone = protoporphyrin IX + 3 a menaquinol</text>
        <dbReference type="Rhea" id="RHEA:27409"/>
        <dbReference type="Rhea" id="RHEA-COMP:9537"/>
        <dbReference type="Rhea" id="RHEA-COMP:9539"/>
        <dbReference type="ChEBI" id="CHEBI:16374"/>
        <dbReference type="ChEBI" id="CHEBI:18151"/>
        <dbReference type="ChEBI" id="CHEBI:57306"/>
        <dbReference type="ChEBI" id="CHEBI:57307"/>
        <dbReference type="EC" id="1.3.5.3"/>
    </reaction>
</comment>
<dbReference type="Pfam" id="PF12724">
    <property type="entry name" value="Flavodoxin_5"/>
    <property type="match status" value="1"/>
</dbReference>
<keyword evidence="3 7" id="KW-0547">Nucleotide-binding</keyword>
<keyword evidence="1 7" id="KW-0285">Flavoprotein</keyword>
<dbReference type="GO" id="GO:0006782">
    <property type="term" value="P:protoporphyrinogen IX biosynthetic process"/>
    <property type="evidence" value="ECO:0007669"/>
    <property type="project" value="UniProtKB-UniRule"/>
</dbReference>
<dbReference type="GO" id="GO:0010181">
    <property type="term" value="F:FMN binding"/>
    <property type="evidence" value="ECO:0007669"/>
    <property type="project" value="UniProtKB-UniRule"/>
</dbReference>
<comment type="catalytic activity">
    <reaction evidence="7">
        <text>protoporphyrinogen IX + 3 a quinone = protoporphyrin IX + 3 a quinol</text>
        <dbReference type="Rhea" id="RHEA:65032"/>
        <dbReference type="ChEBI" id="CHEBI:24646"/>
        <dbReference type="ChEBI" id="CHEBI:57306"/>
        <dbReference type="ChEBI" id="CHEBI:57307"/>
        <dbReference type="ChEBI" id="CHEBI:132124"/>
        <dbReference type="EC" id="1.3.5.3"/>
    </reaction>
</comment>